<dbReference type="Gene3D" id="3.40.640.10">
    <property type="entry name" value="Type I PLP-dependent aspartate aminotransferase-like (Major domain)"/>
    <property type="match status" value="1"/>
</dbReference>
<evidence type="ECO:0000256" key="2">
    <source>
        <dbReference type="ARBA" id="ARBA00009533"/>
    </source>
</evidence>
<dbReference type="KEGG" id="daq:DAQ1742_04111"/>
<keyword evidence="3" id="KW-0210">Decarboxylase</keyword>
<dbReference type="Proteomes" id="UP000294820">
    <property type="component" value="Chromosome 1"/>
</dbReference>
<dbReference type="Pfam" id="PF00282">
    <property type="entry name" value="Pyridoxal_deC"/>
    <property type="match status" value="1"/>
</dbReference>
<dbReference type="PANTHER" id="PTHR46101:SF18">
    <property type="entry name" value="HISTIDINE DECARBOXYLASE"/>
    <property type="match status" value="1"/>
</dbReference>
<dbReference type="InterPro" id="IPR002129">
    <property type="entry name" value="PyrdxlP-dep_de-COase"/>
</dbReference>
<dbReference type="InterPro" id="IPR015421">
    <property type="entry name" value="PyrdxlP-dep_Trfase_major"/>
</dbReference>
<dbReference type="GO" id="GO:0019752">
    <property type="term" value="P:carboxylic acid metabolic process"/>
    <property type="evidence" value="ECO:0007669"/>
    <property type="project" value="InterPro"/>
</dbReference>
<comment type="similarity">
    <text evidence="2 7">Belongs to the group II decarboxylase family.</text>
</comment>
<keyword evidence="4 6" id="KW-0663">Pyridoxal phosphate</keyword>
<protein>
    <submittedName>
        <fullName evidence="8">Histidine decarboxylase (HDC) (TOM92)</fullName>
        <ecNumber evidence="8">4.1.1.22</ecNumber>
    </submittedName>
</protein>
<evidence type="ECO:0000313" key="9">
    <source>
        <dbReference type="Proteomes" id="UP000294820"/>
    </source>
</evidence>
<evidence type="ECO:0000256" key="5">
    <source>
        <dbReference type="ARBA" id="ARBA00023239"/>
    </source>
</evidence>
<name>A0A375AFK0_9GAMM</name>
<evidence type="ECO:0000256" key="1">
    <source>
        <dbReference type="ARBA" id="ARBA00001933"/>
    </source>
</evidence>
<reference evidence="8 9" key="1">
    <citation type="submission" date="2016-09" db="EMBL/GenBank/DDBJ databases">
        <authorList>
            <person name="Reverchon S."/>
            <person name="Nasser W."/>
            <person name="Leonard S."/>
            <person name="Brochier C."/>
            <person name="Duprey A."/>
        </authorList>
    </citation>
    <scope>NUCLEOTIDE SEQUENCE [LARGE SCALE GENOMIC DNA]</scope>
    <source>
        <strain evidence="8 9">174/2</strain>
    </source>
</reference>
<dbReference type="AlphaFoldDB" id="A0A375AFK0"/>
<accession>A0A375AFK0</accession>
<sequence>MQQTDELTIAPEGLHDVTRRRKLRDYGAQMAEKQRYFAGFQTNQQGEFDAQLRPLLEMNLLNLGDSDEAGAYQVNSKPFERAVVDYYARLWKMPSPYWGYLTAMGSTEGNMFGLWNARDFLCGAATMAWPALTRVRYAPVVLYSASSHYSIAKACRLLRLATPAEIGPMLGRCPLNNGIWPQALACDERGRIDVPALLQLVTFFHRYRRPVIICLTCGTTFSGACDDWQQISAWLGQNLPPNSAEQRSYWLHMDGALGANYLSFWPEPEGRKLAIDGQLAALHSLCASPYKWLSMPWPCGVVMLDARYRTAAMESPHYIGSRDATLSGSRPGLSAVVLWNQLCRLGDAGQRSLIQQCYDMQRYLHQQLRFLFARLDPTQTRLRLLPLLPGSLMVQFSAPNPTLIEQYSLSCEWVEVHGKRQRLCHVVVLPHCQRARLDSLVWALGRPGAFLPNEEV</sequence>
<evidence type="ECO:0000256" key="4">
    <source>
        <dbReference type="ARBA" id="ARBA00022898"/>
    </source>
</evidence>
<proteinExistence type="inferred from homology"/>
<evidence type="ECO:0000256" key="6">
    <source>
        <dbReference type="PIRSR" id="PIRSR602129-50"/>
    </source>
</evidence>
<dbReference type="InterPro" id="IPR051151">
    <property type="entry name" value="Group_II_Decarboxylase"/>
</dbReference>
<dbReference type="PANTHER" id="PTHR46101">
    <property type="match status" value="1"/>
</dbReference>
<dbReference type="EC" id="4.1.1.22" evidence="8"/>
<dbReference type="GO" id="GO:0030170">
    <property type="term" value="F:pyridoxal phosphate binding"/>
    <property type="evidence" value="ECO:0007669"/>
    <property type="project" value="InterPro"/>
</dbReference>
<dbReference type="InterPro" id="IPR015424">
    <property type="entry name" value="PyrdxlP-dep_Trfase"/>
</dbReference>
<dbReference type="SUPFAM" id="SSF53383">
    <property type="entry name" value="PLP-dependent transferases"/>
    <property type="match status" value="1"/>
</dbReference>
<comment type="cofactor">
    <cofactor evidence="1 6 7">
        <name>pyridoxal 5'-phosphate</name>
        <dbReference type="ChEBI" id="CHEBI:597326"/>
    </cofactor>
</comment>
<dbReference type="EMBL" id="LT615367">
    <property type="protein sequence ID" value="SLM64878.1"/>
    <property type="molecule type" value="Genomic_DNA"/>
</dbReference>
<evidence type="ECO:0000313" key="8">
    <source>
        <dbReference type="EMBL" id="SLM64878.1"/>
    </source>
</evidence>
<keyword evidence="9" id="KW-1185">Reference proteome</keyword>
<keyword evidence="5 7" id="KW-0456">Lyase</keyword>
<dbReference type="GO" id="GO:0004398">
    <property type="term" value="F:histidine decarboxylase activity"/>
    <property type="evidence" value="ECO:0007669"/>
    <property type="project" value="UniProtKB-EC"/>
</dbReference>
<feature type="modified residue" description="N6-(pyridoxal phosphate)lysine" evidence="6">
    <location>
        <position position="291"/>
    </location>
</feature>
<gene>
    <name evidence="8" type="ORF">DAQ1742_04111</name>
</gene>
<organism evidence="8 9">
    <name type="scientific">Dickeya aquatica</name>
    <dbReference type="NCBI Taxonomy" id="1401087"/>
    <lineage>
        <taxon>Bacteria</taxon>
        <taxon>Pseudomonadati</taxon>
        <taxon>Pseudomonadota</taxon>
        <taxon>Gammaproteobacteria</taxon>
        <taxon>Enterobacterales</taxon>
        <taxon>Pectobacteriaceae</taxon>
        <taxon>Dickeya</taxon>
    </lineage>
</organism>
<evidence type="ECO:0000256" key="3">
    <source>
        <dbReference type="ARBA" id="ARBA00022793"/>
    </source>
</evidence>
<evidence type="ECO:0000256" key="7">
    <source>
        <dbReference type="RuleBase" id="RU000382"/>
    </source>
</evidence>